<keyword evidence="2" id="KW-0238">DNA-binding</keyword>
<keyword evidence="1" id="KW-0805">Transcription regulation</keyword>
<dbReference type="eggNOG" id="COG2207">
    <property type="taxonomic scope" value="Bacteria"/>
</dbReference>
<dbReference type="HOGENOM" id="CLU_047930_0_1_5"/>
<dbReference type="Pfam" id="PF14525">
    <property type="entry name" value="AraC_binding_2"/>
    <property type="match status" value="1"/>
</dbReference>
<dbReference type="GO" id="GO:0043565">
    <property type="term" value="F:sequence-specific DNA binding"/>
    <property type="evidence" value="ECO:0007669"/>
    <property type="project" value="InterPro"/>
</dbReference>
<dbReference type="SMART" id="SM00342">
    <property type="entry name" value="HTH_ARAC"/>
    <property type="match status" value="1"/>
</dbReference>
<dbReference type="InterPro" id="IPR050204">
    <property type="entry name" value="AraC_XylS_family_regulators"/>
</dbReference>
<proteinExistence type="predicted"/>
<dbReference type="PROSITE" id="PS01124">
    <property type="entry name" value="HTH_ARAC_FAMILY_2"/>
    <property type="match status" value="1"/>
</dbReference>
<dbReference type="Gene3D" id="1.10.10.60">
    <property type="entry name" value="Homeodomain-like"/>
    <property type="match status" value="1"/>
</dbReference>
<dbReference type="PROSITE" id="PS00041">
    <property type="entry name" value="HTH_ARAC_FAMILY_1"/>
    <property type="match status" value="1"/>
</dbReference>
<name>I3X286_SINF2</name>
<dbReference type="Proteomes" id="UP000006180">
    <property type="component" value="Chromosome"/>
</dbReference>
<dbReference type="GO" id="GO:0003700">
    <property type="term" value="F:DNA-binding transcription factor activity"/>
    <property type="evidence" value="ECO:0007669"/>
    <property type="project" value="InterPro"/>
</dbReference>
<evidence type="ECO:0000313" key="5">
    <source>
        <dbReference type="EMBL" id="AFL49992.1"/>
    </source>
</evidence>
<dbReference type="PANTHER" id="PTHR46796">
    <property type="entry name" value="HTH-TYPE TRANSCRIPTIONAL ACTIVATOR RHAS-RELATED"/>
    <property type="match status" value="1"/>
</dbReference>
<evidence type="ECO:0000256" key="1">
    <source>
        <dbReference type="ARBA" id="ARBA00023015"/>
    </source>
</evidence>
<gene>
    <name evidence="5" type="primary">thcR2</name>
    <name evidence="5" type="ORF">USDA257_c14020</name>
</gene>
<dbReference type="InterPro" id="IPR018062">
    <property type="entry name" value="HTH_AraC-typ_CS"/>
</dbReference>
<dbReference type="KEGG" id="sfd:USDA257_c14020"/>
<accession>I3X286</accession>
<dbReference type="EMBL" id="CP003563">
    <property type="protein sequence ID" value="AFL49992.1"/>
    <property type="molecule type" value="Genomic_DNA"/>
</dbReference>
<reference evidence="5 6" key="1">
    <citation type="journal article" date="2012" name="J. Bacteriol.">
        <title>Complete genome sequence of the broad-host-range strain Sinorhizobium fredii USDA257.</title>
        <authorList>
            <person name="Schuldes J."/>
            <person name="Rodriguez Orbegoso M."/>
            <person name="Schmeisser C."/>
            <person name="Krishnan H.B."/>
            <person name="Daniel R."/>
            <person name="Streit W.R."/>
        </authorList>
    </citation>
    <scope>NUCLEOTIDE SEQUENCE [LARGE SCALE GENOMIC DNA]</scope>
    <source>
        <strain evidence="5 6">USDA 257</strain>
    </source>
</reference>
<dbReference type="Pfam" id="PF12833">
    <property type="entry name" value="HTH_18"/>
    <property type="match status" value="1"/>
</dbReference>
<feature type="domain" description="HTH araC/xylS-type" evidence="4">
    <location>
        <begin position="257"/>
        <end position="357"/>
    </location>
</feature>
<dbReference type="InterPro" id="IPR018060">
    <property type="entry name" value="HTH_AraC"/>
</dbReference>
<dbReference type="InterPro" id="IPR035418">
    <property type="entry name" value="AraC-bd_2"/>
</dbReference>
<evidence type="ECO:0000256" key="2">
    <source>
        <dbReference type="ARBA" id="ARBA00023125"/>
    </source>
</evidence>
<dbReference type="SUPFAM" id="SSF46689">
    <property type="entry name" value="Homeodomain-like"/>
    <property type="match status" value="2"/>
</dbReference>
<keyword evidence="3" id="KW-0804">Transcription</keyword>
<dbReference type="InterPro" id="IPR009057">
    <property type="entry name" value="Homeodomain-like_sf"/>
</dbReference>
<evidence type="ECO:0000259" key="4">
    <source>
        <dbReference type="PROSITE" id="PS01124"/>
    </source>
</evidence>
<dbReference type="AlphaFoldDB" id="I3X286"/>
<sequence length="360" mass="39217">MHRGSGRYGSAAAAADGPFQVCPVVSPPPPREGSSEVDRISIAATSFRGFDPDELAAVLSTPASPIKVERLSGEALSFDCEFFSTGTISFGSCAYEGELECKRQAASDKLLIFLPTRGAALFEPSGREIWSRPGQGTIVDGARNESVRLYGPRRHLTLFIDHRKIANHLINMLERTISGNLEFHPHIDLTAGPGLALAQLVETTCSGLRGDAPLRQSPLALASLGDAVTHLILEAAPHRYSDQLSSPVPLPAPRHVKWAIDFMHAHIAEPITMADIAAAAKVSVRTLQQGFRQFRLTTPMAYLHELRLTAAHQDLMNTHEAQSVADIALKWGFTHLGRFAADYRKRFGLLPSQTMRSGKR</sequence>
<dbReference type="PATRIC" id="fig|1185652.3.peg.1457"/>
<dbReference type="PANTHER" id="PTHR46796:SF12">
    <property type="entry name" value="HTH-TYPE DNA-BINDING TRANSCRIPTIONAL ACTIVATOR EUTR"/>
    <property type="match status" value="1"/>
</dbReference>
<protein>
    <submittedName>
        <fullName evidence="5">Putative thc operon regulatory protein ThcR</fullName>
    </submittedName>
</protein>
<organism evidence="5 6">
    <name type="scientific">Sinorhizobium fredii (strain USDA 257)</name>
    <dbReference type="NCBI Taxonomy" id="1185652"/>
    <lineage>
        <taxon>Bacteria</taxon>
        <taxon>Pseudomonadati</taxon>
        <taxon>Pseudomonadota</taxon>
        <taxon>Alphaproteobacteria</taxon>
        <taxon>Hyphomicrobiales</taxon>
        <taxon>Rhizobiaceae</taxon>
        <taxon>Sinorhizobium/Ensifer group</taxon>
        <taxon>Sinorhizobium</taxon>
    </lineage>
</organism>
<dbReference type="STRING" id="1185652.USDA257_c14020"/>
<evidence type="ECO:0000256" key="3">
    <source>
        <dbReference type="ARBA" id="ARBA00023163"/>
    </source>
</evidence>
<evidence type="ECO:0000313" key="6">
    <source>
        <dbReference type="Proteomes" id="UP000006180"/>
    </source>
</evidence>